<keyword evidence="7" id="KW-1185">Reference proteome</keyword>
<evidence type="ECO:0000256" key="3">
    <source>
        <dbReference type="ARBA" id="ARBA00022970"/>
    </source>
</evidence>
<keyword evidence="3" id="KW-0813">Transport</keyword>
<dbReference type="InterPro" id="IPR028081">
    <property type="entry name" value="Leu-bd"/>
</dbReference>
<feature type="chain" id="PRO_5016407799" evidence="4">
    <location>
        <begin position="25"/>
        <end position="404"/>
    </location>
</feature>
<evidence type="ECO:0000256" key="4">
    <source>
        <dbReference type="SAM" id="SignalP"/>
    </source>
</evidence>
<dbReference type="Proteomes" id="UP000248148">
    <property type="component" value="Unassembled WGS sequence"/>
</dbReference>
<organism evidence="6 7">
    <name type="scientific">Rhodopseudomonas faecalis</name>
    <dbReference type="NCBI Taxonomy" id="99655"/>
    <lineage>
        <taxon>Bacteria</taxon>
        <taxon>Pseudomonadati</taxon>
        <taxon>Pseudomonadota</taxon>
        <taxon>Alphaproteobacteria</taxon>
        <taxon>Hyphomicrobiales</taxon>
        <taxon>Nitrobacteraceae</taxon>
        <taxon>Rhodopseudomonas</taxon>
    </lineage>
</organism>
<protein>
    <submittedName>
        <fullName evidence="6">Amino acid/amide ABC transporter substrate-binding protein (HAAT family)</fullName>
    </submittedName>
</protein>
<comment type="caution">
    <text evidence="6">The sequence shown here is derived from an EMBL/GenBank/DDBJ whole genome shotgun (WGS) entry which is preliminary data.</text>
</comment>
<dbReference type="InterPro" id="IPR051010">
    <property type="entry name" value="BCAA_transport"/>
</dbReference>
<dbReference type="SUPFAM" id="SSF53822">
    <property type="entry name" value="Periplasmic binding protein-like I"/>
    <property type="match status" value="1"/>
</dbReference>
<feature type="signal peptide" evidence="4">
    <location>
        <begin position="1"/>
        <end position="24"/>
    </location>
</feature>
<dbReference type="OrthoDB" id="5450279at2"/>
<dbReference type="Gene3D" id="3.40.50.2300">
    <property type="match status" value="2"/>
</dbReference>
<evidence type="ECO:0000256" key="2">
    <source>
        <dbReference type="ARBA" id="ARBA00022729"/>
    </source>
</evidence>
<keyword evidence="2 4" id="KW-0732">Signal</keyword>
<dbReference type="InterPro" id="IPR028082">
    <property type="entry name" value="Peripla_BP_I"/>
</dbReference>
<evidence type="ECO:0000313" key="7">
    <source>
        <dbReference type="Proteomes" id="UP000248148"/>
    </source>
</evidence>
<dbReference type="PANTHER" id="PTHR30483:SF6">
    <property type="entry name" value="PERIPLASMIC BINDING PROTEIN OF ABC TRANSPORTER FOR NATURAL AMINO ACIDS"/>
    <property type="match status" value="1"/>
</dbReference>
<evidence type="ECO:0000259" key="5">
    <source>
        <dbReference type="Pfam" id="PF13458"/>
    </source>
</evidence>
<dbReference type="CDD" id="cd06327">
    <property type="entry name" value="PBP1_SBP-like"/>
    <property type="match status" value="1"/>
</dbReference>
<sequence>MFFAKAATAAALCVAITFGGSASAQTGSAVKIGLLGDFSSVYSDIGGMGNVEAVKMAIEDMGGTMFGRPIEFIHADVQNKADIAASLARRWYENEGVDMIIDLPTSATALAAMEMSKRFEKIMIVTDAASSDITGKSCSPYTAHWTYDTYSNAHTVGSAIVKNGGDTWFFITADYLFGHSIERDTGEVVKAAGGKVLGSARHPLNNADFSSYLLQAQSSKAKIVGMANGGGDTINTIKQATEFGLVAGGQKLAGIVMFISDIHSLGLKMAKGLIVTEAYYWDLNDRTRAFGNRFFERMKRMPTMNQAATYSAALHYLKAAKAAGSKDTAPVLAKMRETPVRDAFTDNGYLREDGRMVHSMFLFEVKKPEESKAPWDYYKLLAEVPGEQAFRPLKDGNCPLIKTN</sequence>
<proteinExistence type="inferred from homology"/>
<evidence type="ECO:0000256" key="1">
    <source>
        <dbReference type="ARBA" id="ARBA00010062"/>
    </source>
</evidence>
<dbReference type="GO" id="GO:0006865">
    <property type="term" value="P:amino acid transport"/>
    <property type="evidence" value="ECO:0007669"/>
    <property type="project" value="UniProtKB-KW"/>
</dbReference>
<comment type="similarity">
    <text evidence="1">Belongs to the leucine-binding protein family.</text>
</comment>
<reference evidence="6 7" key="1">
    <citation type="submission" date="2018-06" db="EMBL/GenBank/DDBJ databases">
        <title>Genomic Encyclopedia of Archaeal and Bacterial Type Strains, Phase II (KMG-II): from individual species to whole genera.</title>
        <authorList>
            <person name="Goeker M."/>
        </authorList>
    </citation>
    <scope>NUCLEOTIDE SEQUENCE [LARGE SCALE GENOMIC DNA]</scope>
    <source>
        <strain evidence="6 7">JCM 11668</strain>
    </source>
</reference>
<dbReference type="PANTHER" id="PTHR30483">
    <property type="entry name" value="LEUCINE-SPECIFIC-BINDING PROTEIN"/>
    <property type="match status" value="1"/>
</dbReference>
<name>A0A318TKW5_9BRAD</name>
<feature type="domain" description="Leucine-binding protein" evidence="5">
    <location>
        <begin position="30"/>
        <end position="366"/>
    </location>
</feature>
<dbReference type="RefSeq" id="WP_110779868.1">
    <property type="nucleotide sequence ID" value="NZ_QJTI01000003.1"/>
</dbReference>
<dbReference type="AlphaFoldDB" id="A0A318TKW5"/>
<gene>
    <name evidence="6" type="ORF">BJ122_103123</name>
</gene>
<dbReference type="Pfam" id="PF13458">
    <property type="entry name" value="Peripla_BP_6"/>
    <property type="match status" value="1"/>
</dbReference>
<keyword evidence="3" id="KW-0029">Amino-acid transport</keyword>
<evidence type="ECO:0000313" key="6">
    <source>
        <dbReference type="EMBL" id="PYF04470.1"/>
    </source>
</evidence>
<dbReference type="EMBL" id="QJTI01000003">
    <property type="protein sequence ID" value="PYF04470.1"/>
    <property type="molecule type" value="Genomic_DNA"/>
</dbReference>
<accession>A0A318TKW5</accession>